<proteinExistence type="predicted"/>
<protein>
    <submittedName>
        <fullName evidence="5">HIT family protein</fullName>
    </submittedName>
</protein>
<organism evidence="5 6">
    <name type="scientific">candidate division WWE3 bacterium CG_4_9_14_3_um_filter_43_9</name>
    <dbReference type="NCBI Taxonomy" id="1975082"/>
    <lineage>
        <taxon>Bacteria</taxon>
        <taxon>Katanobacteria</taxon>
    </lineage>
</organism>
<dbReference type="AlphaFoldDB" id="A0A2M7WX51"/>
<dbReference type="EMBL" id="PFXB01000075">
    <property type="protein sequence ID" value="PJA37636.1"/>
    <property type="molecule type" value="Genomic_DNA"/>
</dbReference>
<dbReference type="InterPro" id="IPR036265">
    <property type="entry name" value="HIT-like_sf"/>
</dbReference>
<evidence type="ECO:0000313" key="5">
    <source>
        <dbReference type="EMBL" id="PJA37636.1"/>
    </source>
</evidence>
<dbReference type="Gene3D" id="3.30.428.10">
    <property type="entry name" value="HIT-like"/>
    <property type="match status" value="1"/>
</dbReference>
<feature type="domain" description="HIT" evidence="4">
    <location>
        <begin position="5"/>
        <end position="105"/>
    </location>
</feature>
<dbReference type="PANTHER" id="PTHR46648">
    <property type="entry name" value="HIT FAMILY PROTEIN 1"/>
    <property type="match status" value="1"/>
</dbReference>
<evidence type="ECO:0000256" key="2">
    <source>
        <dbReference type="PIRSR" id="PIRSR601310-3"/>
    </source>
</evidence>
<comment type="caution">
    <text evidence="5">The sequence shown here is derived from an EMBL/GenBank/DDBJ whole genome shotgun (WGS) entry which is preliminary data.</text>
</comment>
<dbReference type="GO" id="GO:0003824">
    <property type="term" value="F:catalytic activity"/>
    <property type="evidence" value="ECO:0007669"/>
    <property type="project" value="InterPro"/>
</dbReference>
<dbReference type="InterPro" id="IPR011146">
    <property type="entry name" value="HIT-like"/>
</dbReference>
<sequence>MSNCVFCQIVKGEAPVNKIYEDERFLAFLEMYPLCEGHTLVIPKKHYCWVWDVPQIGEYLKVCQKIACHFQKVTGKEKVQIYTIGEAVPHAHIHLLPPTSGQEKFAVVAHLAHESFLSFEDGQKVAAKFRL</sequence>
<gene>
    <name evidence="5" type="ORF">CO181_02665</name>
</gene>
<name>A0A2M7WX51_UNCKA</name>
<evidence type="ECO:0000313" key="6">
    <source>
        <dbReference type="Proteomes" id="UP000230538"/>
    </source>
</evidence>
<dbReference type="PROSITE" id="PS51084">
    <property type="entry name" value="HIT_2"/>
    <property type="match status" value="1"/>
</dbReference>
<evidence type="ECO:0000256" key="1">
    <source>
        <dbReference type="PIRSR" id="PIRSR601310-1"/>
    </source>
</evidence>
<dbReference type="PRINTS" id="PR00332">
    <property type="entry name" value="HISTRIAD"/>
</dbReference>
<dbReference type="Proteomes" id="UP000230538">
    <property type="component" value="Unassembled WGS sequence"/>
</dbReference>
<dbReference type="PANTHER" id="PTHR46648:SF1">
    <property type="entry name" value="ADENOSINE 5'-MONOPHOSPHORAMIDASE HNT1"/>
    <property type="match status" value="1"/>
</dbReference>
<evidence type="ECO:0000259" key="4">
    <source>
        <dbReference type="PROSITE" id="PS51084"/>
    </source>
</evidence>
<evidence type="ECO:0000256" key="3">
    <source>
        <dbReference type="PROSITE-ProRule" id="PRU00464"/>
    </source>
</evidence>
<reference evidence="6" key="1">
    <citation type="submission" date="2017-09" db="EMBL/GenBank/DDBJ databases">
        <title>Depth-based differentiation of microbial function through sediment-hosted aquifers and enrichment of novel symbionts in the deep terrestrial subsurface.</title>
        <authorList>
            <person name="Probst A.J."/>
            <person name="Ladd B."/>
            <person name="Jarett J.K."/>
            <person name="Geller-Mcgrath D.E."/>
            <person name="Sieber C.M.K."/>
            <person name="Emerson J.B."/>
            <person name="Anantharaman K."/>
            <person name="Thomas B.C."/>
            <person name="Malmstrom R."/>
            <person name="Stieglmeier M."/>
            <person name="Klingl A."/>
            <person name="Woyke T."/>
            <person name="Ryan C.M."/>
            <person name="Banfield J.F."/>
        </authorList>
    </citation>
    <scope>NUCLEOTIDE SEQUENCE [LARGE SCALE GENOMIC DNA]</scope>
</reference>
<feature type="short sequence motif" description="Histidine triad motif" evidence="2 3">
    <location>
        <begin position="90"/>
        <end position="94"/>
    </location>
</feature>
<dbReference type="Pfam" id="PF01230">
    <property type="entry name" value="HIT"/>
    <property type="match status" value="1"/>
</dbReference>
<dbReference type="InterPro" id="IPR001310">
    <property type="entry name" value="Histidine_triad_HIT"/>
</dbReference>
<accession>A0A2M7WX51</accession>
<dbReference type="GO" id="GO:0009117">
    <property type="term" value="P:nucleotide metabolic process"/>
    <property type="evidence" value="ECO:0007669"/>
    <property type="project" value="TreeGrafter"/>
</dbReference>
<dbReference type="SUPFAM" id="SSF54197">
    <property type="entry name" value="HIT-like"/>
    <property type="match status" value="1"/>
</dbReference>
<feature type="active site" description="Tele-AMP-histidine intermediate" evidence="1">
    <location>
        <position position="92"/>
    </location>
</feature>